<dbReference type="InterPro" id="IPR044068">
    <property type="entry name" value="CB"/>
</dbReference>
<comment type="similarity">
    <text evidence="1">Belongs to the 'phage' integrase family.</text>
</comment>
<dbReference type="Proteomes" id="UP001596411">
    <property type="component" value="Unassembled WGS sequence"/>
</dbReference>
<dbReference type="PANTHER" id="PTHR30349">
    <property type="entry name" value="PHAGE INTEGRASE-RELATED"/>
    <property type="match status" value="1"/>
</dbReference>
<evidence type="ECO:0000313" key="8">
    <source>
        <dbReference type="EMBL" id="MFC7091858.1"/>
    </source>
</evidence>
<dbReference type="InterPro" id="IPR013762">
    <property type="entry name" value="Integrase-like_cat_sf"/>
</dbReference>
<comment type="caution">
    <text evidence="8">The sequence shown here is derived from an EMBL/GenBank/DDBJ whole genome shotgun (WGS) entry which is preliminary data.</text>
</comment>
<feature type="domain" description="Tyr recombinase" evidence="6">
    <location>
        <begin position="156"/>
        <end position="337"/>
    </location>
</feature>
<dbReference type="InterPro" id="IPR002104">
    <property type="entry name" value="Integrase_catalytic"/>
</dbReference>
<sequence>MPHKRSGSPYWWASYTERGKRVRRSTGTTDIAEAKALESQWRAQAHREQHWDVKAPRTFEEVMVEYLRGSSHLRSIETLKMQVGILRGFFGGREVGGITGQDIKAYIRHRREVGRANATINRELAALSSAINYCNREWEWGLPNPVKGRLLREPHHRERYLTRAEVGRLITEARKLRSGDLLGDFIELAVHTGCRRGELLGLEWSRVTLERGRETITLNARHTKSGKPRQVPMNSTAVGAIRRRAAWRAECAPESPWVFTRPGGGQVKSLRNGFERAAGKAGLDDLRIHDLRHTAASWLVTDGVPLEVVKELLGHSSITMTERYAHLAPHRVREAVNRLSHNLVTSDNQVRRLKGARR</sequence>
<gene>
    <name evidence="8" type="ORF">ACFQH5_20135</name>
</gene>
<evidence type="ECO:0000256" key="4">
    <source>
        <dbReference type="ARBA" id="ARBA00023172"/>
    </source>
</evidence>
<evidence type="ECO:0000256" key="3">
    <source>
        <dbReference type="ARBA" id="ARBA00023125"/>
    </source>
</evidence>
<evidence type="ECO:0000256" key="5">
    <source>
        <dbReference type="PROSITE-ProRule" id="PRU01248"/>
    </source>
</evidence>
<dbReference type="PROSITE" id="PS51898">
    <property type="entry name" value="TYR_RECOMBINASE"/>
    <property type="match status" value="1"/>
</dbReference>
<dbReference type="InterPro" id="IPR010998">
    <property type="entry name" value="Integrase_recombinase_N"/>
</dbReference>
<keyword evidence="2" id="KW-0229">DNA integration</keyword>
<protein>
    <submittedName>
        <fullName evidence="8">Tyrosine-type recombinase/integrase</fullName>
    </submittedName>
</protein>
<dbReference type="InterPro" id="IPR050090">
    <property type="entry name" value="Tyrosine_recombinase_XerCD"/>
</dbReference>
<keyword evidence="4" id="KW-0233">DNA recombination</keyword>
<evidence type="ECO:0000313" key="9">
    <source>
        <dbReference type="Proteomes" id="UP001596411"/>
    </source>
</evidence>
<dbReference type="Gene3D" id="1.10.150.130">
    <property type="match status" value="1"/>
</dbReference>
<dbReference type="RefSeq" id="WP_346063556.1">
    <property type="nucleotide sequence ID" value="NZ_BAAADR010000018.1"/>
</dbReference>
<dbReference type="PROSITE" id="PS51900">
    <property type="entry name" value="CB"/>
    <property type="match status" value="1"/>
</dbReference>
<dbReference type="SUPFAM" id="SSF56349">
    <property type="entry name" value="DNA breaking-rejoining enzymes"/>
    <property type="match status" value="1"/>
</dbReference>
<evidence type="ECO:0000256" key="1">
    <source>
        <dbReference type="ARBA" id="ARBA00008857"/>
    </source>
</evidence>
<proteinExistence type="inferred from homology"/>
<evidence type="ECO:0000259" key="7">
    <source>
        <dbReference type="PROSITE" id="PS51900"/>
    </source>
</evidence>
<dbReference type="EMBL" id="JBHSZP010000047">
    <property type="protein sequence ID" value="MFC7091858.1"/>
    <property type="molecule type" value="Genomic_DNA"/>
</dbReference>
<dbReference type="Gene3D" id="1.10.443.10">
    <property type="entry name" value="Intergrase catalytic core"/>
    <property type="match status" value="1"/>
</dbReference>
<dbReference type="PANTHER" id="PTHR30349:SF64">
    <property type="entry name" value="PROPHAGE INTEGRASE INTD-RELATED"/>
    <property type="match status" value="1"/>
</dbReference>
<accession>A0ABW2F498</accession>
<feature type="domain" description="Core-binding (CB)" evidence="7">
    <location>
        <begin position="57"/>
        <end position="135"/>
    </location>
</feature>
<evidence type="ECO:0000256" key="2">
    <source>
        <dbReference type="ARBA" id="ARBA00022908"/>
    </source>
</evidence>
<reference evidence="9" key="1">
    <citation type="journal article" date="2019" name="Int. J. Syst. Evol. Microbiol.">
        <title>The Global Catalogue of Microorganisms (GCM) 10K type strain sequencing project: providing services to taxonomists for standard genome sequencing and annotation.</title>
        <authorList>
            <consortium name="The Broad Institute Genomics Platform"/>
            <consortium name="The Broad Institute Genome Sequencing Center for Infectious Disease"/>
            <person name="Wu L."/>
            <person name="Ma J."/>
        </authorList>
    </citation>
    <scope>NUCLEOTIDE SEQUENCE [LARGE SCALE GENOMIC DNA]</scope>
    <source>
        <strain evidence="9">CGMCC 1.13666</strain>
    </source>
</reference>
<dbReference type="Pfam" id="PF00589">
    <property type="entry name" value="Phage_integrase"/>
    <property type="match status" value="1"/>
</dbReference>
<keyword evidence="3 5" id="KW-0238">DNA-binding</keyword>
<name>A0ABW2F498_9GAMM</name>
<dbReference type="CDD" id="cd00796">
    <property type="entry name" value="INT_Rci_Hp1_C"/>
    <property type="match status" value="1"/>
</dbReference>
<keyword evidence="9" id="KW-1185">Reference proteome</keyword>
<dbReference type="InterPro" id="IPR011010">
    <property type="entry name" value="DNA_brk_join_enz"/>
</dbReference>
<evidence type="ECO:0000259" key="6">
    <source>
        <dbReference type="PROSITE" id="PS51898"/>
    </source>
</evidence>
<organism evidence="8 9">
    <name type="scientific">Halomonas salifodinae</name>
    <dbReference type="NCBI Taxonomy" id="438745"/>
    <lineage>
        <taxon>Bacteria</taxon>
        <taxon>Pseudomonadati</taxon>
        <taxon>Pseudomonadota</taxon>
        <taxon>Gammaproteobacteria</taxon>
        <taxon>Oceanospirillales</taxon>
        <taxon>Halomonadaceae</taxon>
        <taxon>Halomonas</taxon>
    </lineage>
</organism>